<dbReference type="GO" id="GO:0004386">
    <property type="term" value="F:helicase activity"/>
    <property type="evidence" value="ECO:0007669"/>
    <property type="project" value="UniProtKB-KW"/>
</dbReference>
<dbReference type="SMART" id="SM00382">
    <property type="entry name" value="AAA"/>
    <property type="match status" value="1"/>
</dbReference>
<dbReference type="VEuPathDB" id="ToxoDB:EMH_0091480"/>
<dbReference type="CDD" id="cd18795">
    <property type="entry name" value="SF2_C_Ski2"/>
    <property type="match status" value="1"/>
</dbReference>
<dbReference type="Gene3D" id="3.40.50.300">
    <property type="entry name" value="P-loop containing nucleotide triphosphate hydrolases"/>
    <property type="match status" value="2"/>
</dbReference>
<evidence type="ECO:0000256" key="2">
    <source>
        <dbReference type="ARBA" id="ARBA00022801"/>
    </source>
</evidence>
<dbReference type="Pfam" id="PF00270">
    <property type="entry name" value="DEAD"/>
    <property type="match status" value="1"/>
</dbReference>
<feature type="domain" description="Helicase C-terminal" evidence="6">
    <location>
        <begin position="225"/>
        <end position="422"/>
    </location>
</feature>
<accession>U6KIH4</accession>
<evidence type="ECO:0000313" key="7">
    <source>
        <dbReference type="EMBL" id="CDJ36596.1"/>
    </source>
</evidence>
<evidence type="ECO:0000259" key="5">
    <source>
        <dbReference type="PROSITE" id="PS51192"/>
    </source>
</evidence>
<proteinExistence type="predicted"/>
<dbReference type="AlphaFoldDB" id="U6KIH4"/>
<dbReference type="RefSeq" id="XP_037878884.1">
    <property type="nucleotide sequence ID" value="XM_038023030.1"/>
</dbReference>
<dbReference type="Pfam" id="PF00271">
    <property type="entry name" value="Helicase_C"/>
    <property type="match status" value="1"/>
</dbReference>
<dbReference type="InterPro" id="IPR050474">
    <property type="entry name" value="Hel308_SKI2-like"/>
</dbReference>
<dbReference type="PROSITE" id="PS51194">
    <property type="entry name" value="HELICASE_CTER"/>
    <property type="match status" value="1"/>
</dbReference>
<dbReference type="InterPro" id="IPR011545">
    <property type="entry name" value="DEAD/DEAH_box_helicase_dom"/>
</dbReference>
<reference evidence="7" key="2">
    <citation type="submission" date="2013-10" db="EMBL/GenBank/DDBJ databases">
        <authorList>
            <person name="Aslett M."/>
        </authorList>
    </citation>
    <scope>NUCLEOTIDE SEQUENCE [LARGE SCALE GENOMIC DNA]</scope>
    <source>
        <strain evidence="7">Houghton</strain>
    </source>
</reference>
<dbReference type="PANTHER" id="PTHR47961">
    <property type="entry name" value="DNA POLYMERASE THETA, PUTATIVE (AFU_ORTHOLOGUE AFUA_1G05260)-RELATED"/>
    <property type="match status" value="1"/>
</dbReference>
<keyword evidence="8" id="KW-1185">Reference proteome</keyword>
<dbReference type="GO" id="GO:0003676">
    <property type="term" value="F:nucleic acid binding"/>
    <property type="evidence" value="ECO:0007669"/>
    <property type="project" value="InterPro"/>
</dbReference>
<dbReference type="InterPro" id="IPR001650">
    <property type="entry name" value="Helicase_C-like"/>
</dbReference>
<dbReference type="GO" id="GO:0005524">
    <property type="term" value="F:ATP binding"/>
    <property type="evidence" value="ECO:0007669"/>
    <property type="project" value="UniProtKB-KW"/>
</dbReference>
<reference evidence="7" key="1">
    <citation type="submission" date="2013-10" db="EMBL/GenBank/DDBJ databases">
        <title>Genomic analysis of the causative agents of coccidiosis in chickens.</title>
        <authorList>
            <person name="Reid A.J."/>
            <person name="Blake D."/>
            <person name="Billington K."/>
            <person name="Browne H."/>
            <person name="Dunn M."/>
            <person name="Hung S."/>
            <person name="Kawahara F."/>
            <person name="Miranda-Saavedra D."/>
            <person name="Mourier T."/>
            <person name="Nagra H."/>
            <person name="Otto T.D."/>
            <person name="Rawlings N."/>
            <person name="Sanchez A."/>
            <person name="Sanders M."/>
            <person name="Subramaniam C."/>
            <person name="Tay Y."/>
            <person name="Dear P."/>
            <person name="Doerig C."/>
            <person name="Gruber A."/>
            <person name="Parkinson J."/>
            <person name="Shirley M."/>
            <person name="Wan K.L."/>
            <person name="Berriman M."/>
            <person name="Tomley F."/>
            <person name="Pain A."/>
        </authorList>
    </citation>
    <scope>NUCLEOTIDE SEQUENCE [LARGE SCALE GENOMIC DNA]</scope>
    <source>
        <strain evidence="7">Houghton</strain>
    </source>
</reference>
<dbReference type="SMART" id="SM00487">
    <property type="entry name" value="DEXDc"/>
    <property type="match status" value="1"/>
</dbReference>
<dbReference type="FunFam" id="3.40.50.300:FF:000102">
    <property type="entry name" value="RNA helicase, activating signal cointegrator 1"/>
    <property type="match status" value="1"/>
</dbReference>
<gene>
    <name evidence="7" type="ORF">EMH_0091480</name>
</gene>
<evidence type="ECO:0000256" key="1">
    <source>
        <dbReference type="ARBA" id="ARBA00022741"/>
    </source>
</evidence>
<organism evidence="7 8">
    <name type="scientific">Eimeria mitis</name>
    <dbReference type="NCBI Taxonomy" id="44415"/>
    <lineage>
        <taxon>Eukaryota</taxon>
        <taxon>Sar</taxon>
        <taxon>Alveolata</taxon>
        <taxon>Apicomplexa</taxon>
        <taxon>Conoidasida</taxon>
        <taxon>Coccidia</taxon>
        <taxon>Eucoccidiorida</taxon>
        <taxon>Eimeriorina</taxon>
        <taxon>Eimeriidae</taxon>
        <taxon>Eimeria</taxon>
    </lineage>
</organism>
<protein>
    <submittedName>
        <fullName evidence="7">Sec63 domain-containing DEAD/DEAH box helicase, putative</fullName>
    </submittedName>
</protein>
<keyword evidence="4" id="KW-0067">ATP-binding</keyword>
<evidence type="ECO:0000259" key="6">
    <source>
        <dbReference type="PROSITE" id="PS51194"/>
    </source>
</evidence>
<feature type="domain" description="Helicase ATP-binding" evidence="5">
    <location>
        <begin position="27"/>
        <end position="211"/>
    </location>
</feature>
<keyword evidence="1" id="KW-0547">Nucleotide-binding</keyword>
<dbReference type="PANTHER" id="PTHR47961:SF4">
    <property type="entry name" value="ACTIVATING SIGNAL COINTEGRATOR 1 COMPLEX SUBUNIT 3"/>
    <property type="match status" value="1"/>
</dbReference>
<dbReference type="PROSITE" id="PS51192">
    <property type="entry name" value="HELICASE_ATP_BIND_1"/>
    <property type="match status" value="1"/>
</dbReference>
<dbReference type="InterPro" id="IPR003593">
    <property type="entry name" value="AAA+_ATPase"/>
</dbReference>
<evidence type="ECO:0000313" key="8">
    <source>
        <dbReference type="Proteomes" id="UP000030744"/>
    </source>
</evidence>
<dbReference type="GeneID" id="60404545"/>
<dbReference type="EMBL" id="HG736367">
    <property type="protein sequence ID" value="CDJ36596.1"/>
    <property type="molecule type" value="Genomic_DNA"/>
</dbReference>
<dbReference type="OrthoDB" id="5575at2759"/>
<dbReference type="InterPro" id="IPR027417">
    <property type="entry name" value="P-loop_NTPase"/>
</dbReference>
<dbReference type="SMART" id="SM00490">
    <property type="entry name" value="HELICc"/>
    <property type="match status" value="1"/>
</dbReference>
<dbReference type="InterPro" id="IPR014001">
    <property type="entry name" value="Helicase_ATP-bd"/>
</dbReference>
<dbReference type="Proteomes" id="UP000030744">
    <property type="component" value="Unassembled WGS sequence"/>
</dbReference>
<evidence type="ECO:0000256" key="4">
    <source>
        <dbReference type="ARBA" id="ARBA00022840"/>
    </source>
</evidence>
<dbReference type="SUPFAM" id="SSF52540">
    <property type="entry name" value="P-loop containing nucleoside triphosphate hydrolases"/>
    <property type="match status" value="1"/>
</dbReference>
<sequence>MPEWSQPAFTGVGIERLNILQTKVYDVAFNAYEENMLLCAPTGAGKTNVAMLAMLNVIGQYRSSTTGAIDLKGFKIIYISPMKALVAEQVQAFSQRLQPFGIAVRELTGDANLTREKIEETQVIVTTPEKWDIVTRKAGERAYTQLVRLVIIDEIHLLHDTRGPVLEAIVARTIRQIEMSQEHIRLVGLSATLPNYEDVAVFLRTYVGIKDKKAIRRYNTMNDVTYEKVLECAGKNQVLIFVHSRKETVKTAKFICDAAMQKDTLPRFLQNFSASREILQAEAEAVKTQDLKDLLPYGFAVHHAGLPRTDRKLVEDLFADRHIQVLVSTATLAWGVNLPAHTVIIKGTQVYLPEKGAWSELSPMDILQMMGRAGRPQYDTGGHAILITQHSELQFYLSLNNQQLPIESQMIQCLPDMLNAEIVLGQLWGHAYAHYDEQNECLLVDFDYCSYLSRGRGGKRCSLAV</sequence>
<dbReference type="GO" id="GO:0016787">
    <property type="term" value="F:hydrolase activity"/>
    <property type="evidence" value="ECO:0007669"/>
    <property type="project" value="UniProtKB-KW"/>
</dbReference>
<dbReference type="GO" id="GO:0005634">
    <property type="term" value="C:nucleus"/>
    <property type="evidence" value="ECO:0007669"/>
    <property type="project" value="TreeGrafter"/>
</dbReference>
<keyword evidence="3 7" id="KW-0347">Helicase</keyword>
<name>U6KIH4_9EIME</name>
<evidence type="ECO:0000256" key="3">
    <source>
        <dbReference type="ARBA" id="ARBA00022806"/>
    </source>
</evidence>
<keyword evidence="2" id="KW-0378">Hydrolase</keyword>